<proteinExistence type="predicted"/>
<dbReference type="PROSITE" id="PS50263">
    <property type="entry name" value="CN_HYDROLASE"/>
    <property type="match status" value="1"/>
</dbReference>
<dbReference type="InterPro" id="IPR045254">
    <property type="entry name" value="Nit1/2_C-N_Hydrolase"/>
</dbReference>
<evidence type="ECO:0000259" key="2">
    <source>
        <dbReference type="PROSITE" id="PS50263"/>
    </source>
</evidence>
<protein>
    <submittedName>
        <fullName evidence="3">NFT1 protein</fullName>
    </submittedName>
</protein>
<evidence type="ECO:0000256" key="1">
    <source>
        <dbReference type="ARBA" id="ARBA00022801"/>
    </source>
</evidence>
<dbReference type="Gene3D" id="3.60.110.10">
    <property type="entry name" value="Carbon-nitrogen hydrolase"/>
    <property type="match status" value="1"/>
</dbReference>
<accession>A0A836JKW3</accession>
<gene>
    <name evidence="3" type="primary">Nitfhit</name>
    <name evidence="3" type="ORF">G6Z78_0007282</name>
</gene>
<evidence type="ECO:0000313" key="3">
    <source>
        <dbReference type="EMBL" id="KAG5323791.1"/>
    </source>
</evidence>
<keyword evidence="1" id="KW-0378">Hydrolase</keyword>
<dbReference type="Pfam" id="PF00795">
    <property type="entry name" value="CN_hydrolase"/>
    <property type="match status" value="1"/>
</dbReference>
<evidence type="ECO:0000313" key="4">
    <source>
        <dbReference type="Proteomes" id="UP000668214"/>
    </source>
</evidence>
<sequence>MLLERSTYLYLNIVQNKKKLDYVYFTACLLILQSAKRYINTMIHPLIAVCQMRSIADKVKNLQVVSELAAEAKHRSATIAFFPEACDFLADNKKDIVTMAEPLTGLTVTAYKEIAIKNNIWLSLGGIHEASDNVEKIYNTHILINNEGELVAMYRKLHLFDMDNKDTGVRLMESDYVLKGIEIVPPVPTPIGKLALSICYDMRFPELSITLRNMGAQVLTYPSAFTYETGAAHWEVMLRARAIENQCYVIAAAQTGAHNKKRKSWGHAMIVDPWGTIIAQCTDKLGIAMAEIDLTLLEKIRKDMPCEQHRRNDLYSRMEYRKST</sequence>
<feature type="domain" description="CN hydrolase" evidence="2">
    <location>
        <begin position="45"/>
        <end position="294"/>
    </location>
</feature>
<dbReference type="InterPro" id="IPR036526">
    <property type="entry name" value="C-N_Hydrolase_sf"/>
</dbReference>
<dbReference type="PANTHER" id="PTHR23088">
    <property type="entry name" value="NITRILASE-RELATED"/>
    <property type="match status" value="1"/>
</dbReference>
<dbReference type="GO" id="GO:0006139">
    <property type="term" value="P:nucleobase-containing compound metabolic process"/>
    <property type="evidence" value="ECO:0007669"/>
    <property type="project" value="TreeGrafter"/>
</dbReference>
<dbReference type="GO" id="GO:0047710">
    <property type="term" value="F:bis(5'-adenosyl)-triphosphatase activity"/>
    <property type="evidence" value="ECO:0007669"/>
    <property type="project" value="TreeGrafter"/>
</dbReference>
<feature type="non-terminal residue" evidence="3">
    <location>
        <position position="324"/>
    </location>
</feature>
<dbReference type="AlphaFoldDB" id="A0A836JKW3"/>
<dbReference type="PROSITE" id="PS01227">
    <property type="entry name" value="UPF0012"/>
    <property type="match status" value="1"/>
</dbReference>
<dbReference type="Proteomes" id="UP000668214">
    <property type="component" value="Unassembled WGS sequence"/>
</dbReference>
<name>A0A836JKW3_9HYME</name>
<dbReference type="EMBL" id="JAANIA010000498">
    <property type="protein sequence ID" value="KAG5323791.1"/>
    <property type="molecule type" value="Genomic_DNA"/>
</dbReference>
<reference evidence="3" key="1">
    <citation type="submission" date="2020-02" db="EMBL/GenBank/DDBJ databases">
        <title>Relaxed selection underlies rapid genomic changes in the transitions from sociality to social parasitism in ants.</title>
        <authorList>
            <person name="Bi X."/>
        </authorList>
    </citation>
    <scope>NUCLEOTIDE SEQUENCE</scope>
    <source>
        <strain evidence="3">BGI-DK2014c</strain>
        <tissue evidence="3">Whole body</tissue>
    </source>
</reference>
<dbReference type="PANTHER" id="PTHR23088:SF27">
    <property type="entry name" value="DEAMINATED GLUTATHIONE AMIDASE"/>
    <property type="match status" value="1"/>
</dbReference>
<comment type="caution">
    <text evidence="3">The sequence shown here is derived from an EMBL/GenBank/DDBJ whole genome shotgun (WGS) entry which is preliminary data.</text>
</comment>
<dbReference type="InterPro" id="IPR003010">
    <property type="entry name" value="C-N_Hydrolase"/>
</dbReference>
<keyword evidence="4" id="KW-1185">Reference proteome</keyword>
<dbReference type="SUPFAM" id="SSF56317">
    <property type="entry name" value="Carbon-nitrogen hydrolase"/>
    <property type="match status" value="1"/>
</dbReference>
<dbReference type="InterPro" id="IPR001110">
    <property type="entry name" value="UPF0012_CS"/>
</dbReference>
<feature type="non-terminal residue" evidence="3">
    <location>
        <position position="1"/>
    </location>
</feature>
<dbReference type="CDD" id="cd07572">
    <property type="entry name" value="nit"/>
    <property type="match status" value="1"/>
</dbReference>
<dbReference type="FunFam" id="3.60.110.10:FF:000005">
    <property type="entry name" value="nitrilase homolog 1 isoform X1"/>
    <property type="match status" value="1"/>
</dbReference>
<dbReference type="GO" id="GO:0016811">
    <property type="term" value="F:hydrolase activity, acting on carbon-nitrogen (but not peptide) bonds, in linear amides"/>
    <property type="evidence" value="ECO:0007669"/>
    <property type="project" value="InterPro"/>
</dbReference>
<organism evidence="3 4">
    <name type="scientific">Pseudoatta argentina</name>
    <dbReference type="NCBI Taxonomy" id="621737"/>
    <lineage>
        <taxon>Eukaryota</taxon>
        <taxon>Metazoa</taxon>
        <taxon>Ecdysozoa</taxon>
        <taxon>Arthropoda</taxon>
        <taxon>Hexapoda</taxon>
        <taxon>Insecta</taxon>
        <taxon>Pterygota</taxon>
        <taxon>Neoptera</taxon>
        <taxon>Endopterygota</taxon>
        <taxon>Hymenoptera</taxon>
        <taxon>Apocrita</taxon>
        <taxon>Aculeata</taxon>
        <taxon>Formicoidea</taxon>
        <taxon>Formicidae</taxon>
        <taxon>Myrmicinae</taxon>
        <taxon>Pseudoatta</taxon>
    </lineage>
</organism>